<dbReference type="GO" id="GO:0005737">
    <property type="term" value="C:cytoplasm"/>
    <property type="evidence" value="ECO:0007669"/>
    <property type="project" value="TreeGrafter"/>
</dbReference>
<dbReference type="Pfam" id="PF02423">
    <property type="entry name" value="OCD_Mu_crystall"/>
    <property type="match status" value="1"/>
</dbReference>
<dbReference type="AlphaFoldDB" id="A0A8J2UBT3"/>
<dbReference type="PANTHER" id="PTHR13812">
    <property type="entry name" value="KETIMINE REDUCTASE MU-CRYSTALLIN"/>
    <property type="match status" value="1"/>
</dbReference>
<reference evidence="1" key="2">
    <citation type="submission" date="2020-09" db="EMBL/GenBank/DDBJ databases">
        <authorList>
            <person name="Sun Q."/>
            <person name="Zhou Y."/>
        </authorList>
    </citation>
    <scope>NUCLEOTIDE SEQUENCE</scope>
    <source>
        <strain evidence="1">CGMCC 1.15448</strain>
    </source>
</reference>
<sequence>MKYLDETHIKAIGIPWEDIVEIVRSAVNLLENGQYSQPLKPYLRFDEPRNRIIAMPAYIGGRFNRAGIKWIASFPDNPGKGIPRAHSVIILNRADTGQPCAIINTALVSGIRTAAVSGFVINEYFRRQKANGGKYDLGIVGFGPIGQLHLQMLQALFPEHINVVHIYDLKEVDKKMIKEKSGSVKVEICDSWEDVFERSEVFITSTVAERRYVNLPPRKGALYINVSLRDFEVDFLRNVDVILVDNWQEVCRENTDIEQAHQAYGLKKEDVYEITALLHSEFTSSISDRSVMFNPMGMAVFDMAIADHYYNLAGVNKCGIELTDVL</sequence>
<dbReference type="PANTHER" id="PTHR13812:SF19">
    <property type="entry name" value="KETIMINE REDUCTASE MU-CRYSTALLIN"/>
    <property type="match status" value="1"/>
</dbReference>
<name>A0A8J2UBT3_9BACT</name>
<dbReference type="SUPFAM" id="SSF51735">
    <property type="entry name" value="NAD(P)-binding Rossmann-fold domains"/>
    <property type="match status" value="1"/>
</dbReference>
<evidence type="ECO:0000313" key="1">
    <source>
        <dbReference type="EMBL" id="GGA93624.1"/>
    </source>
</evidence>
<dbReference type="EMBL" id="BMJC01000002">
    <property type="protein sequence ID" value="GGA93624.1"/>
    <property type="molecule type" value="Genomic_DNA"/>
</dbReference>
<dbReference type="RefSeq" id="WP_188930450.1">
    <property type="nucleotide sequence ID" value="NZ_BMJC01000002.1"/>
</dbReference>
<comment type="caution">
    <text evidence="1">The sequence shown here is derived from an EMBL/GenBank/DDBJ whole genome shotgun (WGS) entry which is preliminary data.</text>
</comment>
<dbReference type="Proteomes" id="UP000607559">
    <property type="component" value="Unassembled WGS sequence"/>
</dbReference>
<proteinExistence type="predicted"/>
<gene>
    <name evidence="1" type="primary">ocd2</name>
    <name evidence="1" type="ORF">GCM10011511_16140</name>
</gene>
<dbReference type="PIRSF" id="PIRSF001439">
    <property type="entry name" value="CryM"/>
    <property type="match status" value="1"/>
</dbReference>
<dbReference type="Gene3D" id="3.30.1780.10">
    <property type="entry name" value="ornithine cyclodeaminase, domain 1"/>
    <property type="match status" value="1"/>
</dbReference>
<keyword evidence="2" id="KW-1185">Reference proteome</keyword>
<dbReference type="InterPro" id="IPR023401">
    <property type="entry name" value="ODC_N"/>
</dbReference>
<dbReference type="InterPro" id="IPR003462">
    <property type="entry name" value="ODC_Mu_crystall"/>
</dbReference>
<reference evidence="1" key="1">
    <citation type="journal article" date="2014" name="Int. J. Syst. Evol. Microbiol.">
        <title>Complete genome sequence of Corynebacterium casei LMG S-19264T (=DSM 44701T), isolated from a smear-ripened cheese.</title>
        <authorList>
            <consortium name="US DOE Joint Genome Institute (JGI-PGF)"/>
            <person name="Walter F."/>
            <person name="Albersmeier A."/>
            <person name="Kalinowski J."/>
            <person name="Ruckert C."/>
        </authorList>
    </citation>
    <scope>NUCLEOTIDE SEQUENCE</scope>
    <source>
        <strain evidence="1">CGMCC 1.15448</strain>
    </source>
</reference>
<evidence type="ECO:0000313" key="2">
    <source>
        <dbReference type="Proteomes" id="UP000607559"/>
    </source>
</evidence>
<protein>
    <submittedName>
        <fullName evidence="1">2,3-diaminopropionate biosynthesis protein SbnB</fullName>
    </submittedName>
</protein>
<accession>A0A8J2UBT3</accession>
<dbReference type="InterPro" id="IPR036291">
    <property type="entry name" value="NAD(P)-bd_dom_sf"/>
</dbReference>
<organism evidence="1 2">
    <name type="scientific">Puia dinghuensis</name>
    <dbReference type="NCBI Taxonomy" id="1792502"/>
    <lineage>
        <taxon>Bacteria</taxon>
        <taxon>Pseudomonadati</taxon>
        <taxon>Bacteroidota</taxon>
        <taxon>Chitinophagia</taxon>
        <taxon>Chitinophagales</taxon>
        <taxon>Chitinophagaceae</taxon>
        <taxon>Puia</taxon>
    </lineage>
</organism>
<dbReference type="Gene3D" id="3.40.50.720">
    <property type="entry name" value="NAD(P)-binding Rossmann-like Domain"/>
    <property type="match status" value="1"/>
</dbReference>